<evidence type="ECO:0000313" key="5">
    <source>
        <dbReference type="EMBL" id="ASJ00167.1"/>
    </source>
</evidence>
<organism evidence="5 6">
    <name type="scientific">Thermococcus gorgonarius</name>
    <dbReference type="NCBI Taxonomy" id="71997"/>
    <lineage>
        <taxon>Archaea</taxon>
        <taxon>Methanobacteriati</taxon>
        <taxon>Methanobacteriota</taxon>
        <taxon>Thermococci</taxon>
        <taxon>Thermococcales</taxon>
        <taxon>Thermococcaceae</taxon>
        <taxon>Thermococcus</taxon>
    </lineage>
</organism>
<dbReference type="SUPFAM" id="SSF54909">
    <property type="entry name" value="Dimeric alpha+beta barrel"/>
    <property type="match status" value="1"/>
</dbReference>
<evidence type="ECO:0000256" key="3">
    <source>
        <dbReference type="ARBA" id="ARBA00023163"/>
    </source>
</evidence>
<evidence type="ECO:0000256" key="1">
    <source>
        <dbReference type="ARBA" id="ARBA00023015"/>
    </source>
</evidence>
<gene>
    <name evidence="5" type="ORF">A3K92_01025</name>
</gene>
<name>A0A2Z2M3H6_THEGO</name>
<evidence type="ECO:0000313" key="6">
    <source>
        <dbReference type="Proteomes" id="UP000250134"/>
    </source>
</evidence>
<dbReference type="InterPro" id="IPR011008">
    <property type="entry name" value="Dimeric_a/b-barrel"/>
</dbReference>
<dbReference type="GO" id="GO:0005829">
    <property type="term" value="C:cytosol"/>
    <property type="evidence" value="ECO:0007669"/>
    <property type="project" value="TreeGrafter"/>
</dbReference>
<dbReference type="SUPFAM" id="SSF46785">
    <property type="entry name" value="Winged helix' DNA-binding domain"/>
    <property type="match status" value="1"/>
</dbReference>
<dbReference type="InterPro" id="IPR019887">
    <property type="entry name" value="Tscrpt_reg_AsnC/Lrp_C"/>
</dbReference>
<dbReference type="AlphaFoldDB" id="A0A2Z2M3H6"/>
<dbReference type="InterPro" id="IPR000485">
    <property type="entry name" value="AsnC-type_HTH_dom"/>
</dbReference>
<dbReference type="PROSITE" id="PS50956">
    <property type="entry name" value="HTH_ASNC_2"/>
    <property type="match status" value="1"/>
</dbReference>
<proteinExistence type="predicted"/>
<keyword evidence="1" id="KW-0805">Transcription regulation</keyword>
<dbReference type="Pfam" id="PF13412">
    <property type="entry name" value="HTH_24"/>
    <property type="match status" value="1"/>
</dbReference>
<evidence type="ECO:0000256" key="2">
    <source>
        <dbReference type="ARBA" id="ARBA00023125"/>
    </source>
</evidence>
<sequence>MDELDLKILKLLQENARYSYREIAKKLGVAVGTVYNRIKKLEDAGVIRGFCVDVDYEKLGFGLTAVIGIKARGKDIVRIERELSKSPRVMQVYDVTGEYDIIVVAKFKDRADMNKFVKWLLSLDGVEKTNTSVVMDIVKEKFALSLFTEE</sequence>
<dbReference type="OrthoDB" id="6995at2157"/>
<accession>A0A2Z2M3H6</accession>
<dbReference type="InterPro" id="IPR011991">
    <property type="entry name" value="ArsR-like_HTH"/>
</dbReference>
<dbReference type="PRINTS" id="PR00033">
    <property type="entry name" value="HTHASNC"/>
</dbReference>
<dbReference type="Gene3D" id="1.10.10.10">
    <property type="entry name" value="Winged helix-like DNA-binding domain superfamily/Winged helix DNA-binding domain"/>
    <property type="match status" value="1"/>
</dbReference>
<keyword evidence="3" id="KW-0804">Transcription</keyword>
<dbReference type="PANTHER" id="PTHR30154:SF34">
    <property type="entry name" value="TRANSCRIPTIONAL REGULATOR AZLB"/>
    <property type="match status" value="1"/>
</dbReference>
<dbReference type="GO" id="GO:0043565">
    <property type="term" value="F:sequence-specific DNA binding"/>
    <property type="evidence" value="ECO:0007669"/>
    <property type="project" value="InterPro"/>
</dbReference>
<dbReference type="CDD" id="cd00090">
    <property type="entry name" value="HTH_ARSR"/>
    <property type="match status" value="1"/>
</dbReference>
<dbReference type="InterPro" id="IPR036390">
    <property type="entry name" value="WH_DNA-bd_sf"/>
</dbReference>
<dbReference type="Proteomes" id="UP000250134">
    <property type="component" value="Chromosome"/>
</dbReference>
<dbReference type="PANTHER" id="PTHR30154">
    <property type="entry name" value="LEUCINE-RESPONSIVE REGULATORY PROTEIN"/>
    <property type="match status" value="1"/>
</dbReference>
<evidence type="ECO:0000259" key="4">
    <source>
        <dbReference type="PROSITE" id="PS50956"/>
    </source>
</evidence>
<dbReference type="InterPro" id="IPR036388">
    <property type="entry name" value="WH-like_DNA-bd_sf"/>
</dbReference>
<dbReference type="EMBL" id="CP014855">
    <property type="protein sequence ID" value="ASJ00167.1"/>
    <property type="molecule type" value="Genomic_DNA"/>
</dbReference>
<dbReference type="InterPro" id="IPR019888">
    <property type="entry name" value="Tscrpt_reg_AsnC-like"/>
</dbReference>
<reference evidence="5 6" key="1">
    <citation type="submission" date="2016-03" db="EMBL/GenBank/DDBJ databases">
        <title>Complete genome sequence of Thermococcus gorgonarius.</title>
        <authorList>
            <person name="Oger P.M."/>
        </authorList>
    </citation>
    <scope>NUCLEOTIDE SEQUENCE [LARGE SCALE GENOMIC DNA]</scope>
    <source>
        <strain evidence="5 6">W-12</strain>
    </source>
</reference>
<dbReference type="Pfam" id="PF01037">
    <property type="entry name" value="AsnC_trans_reg"/>
    <property type="match status" value="1"/>
</dbReference>
<dbReference type="SMART" id="SM00344">
    <property type="entry name" value="HTH_ASNC"/>
    <property type="match status" value="1"/>
</dbReference>
<dbReference type="GO" id="GO:0043200">
    <property type="term" value="P:response to amino acid"/>
    <property type="evidence" value="ECO:0007669"/>
    <property type="project" value="TreeGrafter"/>
</dbReference>
<protein>
    <submittedName>
        <fullName evidence="5">AsnC family transcriptional regulator</fullName>
    </submittedName>
</protein>
<dbReference type="Gene3D" id="3.30.70.920">
    <property type="match status" value="1"/>
</dbReference>
<dbReference type="GeneID" id="33331087"/>
<keyword evidence="6" id="KW-1185">Reference proteome</keyword>
<feature type="domain" description="HTH asnC-type" evidence="4">
    <location>
        <begin position="1"/>
        <end position="62"/>
    </location>
</feature>
<dbReference type="RefSeq" id="WP_088884509.1">
    <property type="nucleotide sequence ID" value="NZ_CP014855.1"/>
</dbReference>
<dbReference type="KEGG" id="tgg:A3K92_01025"/>
<keyword evidence="2" id="KW-0238">DNA-binding</keyword>